<dbReference type="EMBL" id="BAABAB010000049">
    <property type="protein sequence ID" value="GAA3638250.1"/>
    <property type="molecule type" value="Genomic_DNA"/>
</dbReference>
<name>A0ABP7ARJ6_9ACTN</name>
<feature type="region of interest" description="Disordered" evidence="1">
    <location>
        <begin position="1"/>
        <end position="27"/>
    </location>
</feature>
<dbReference type="Proteomes" id="UP001501490">
    <property type="component" value="Unassembled WGS sequence"/>
</dbReference>
<sequence length="222" mass="23171">MTAHGSSAAPSGSGSAGAGPLGAPVRRLDDPSSASLAGLVATFDELQMVLRCCERLVNELAAAGAGGPDELLVEAVWTTALLSYARCFAGDDSDGGPGALSEEDLTASQPQAGVLEWHRLLLQLRDHYADRSTNPRERFSVGVTQDSAGAASGVAITSVRQPLVDEVTVRQTGAVAYALSGFVNDRIESQQQTVFDELKLSSKANLDKLELLDLDRPAHPGA</sequence>
<dbReference type="RefSeq" id="WP_344808978.1">
    <property type="nucleotide sequence ID" value="NZ_BAABAB010000049.1"/>
</dbReference>
<keyword evidence="3" id="KW-1185">Reference proteome</keyword>
<evidence type="ECO:0000256" key="1">
    <source>
        <dbReference type="SAM" id="MobiDB-lite"/>
    </source>
</evidence>
<evidence type="ECO:0000313" key="3">
    <source>
        <dbReference type="Proteomes" id="UP001501490"/>
    </source>
</evidence>
<feature type="compositionally biased region" description="Low complexity" evidence="1">
    <location>
        <begin position="1"/>
        <end position="13"/>
    </location>
</feature>
<reference evidence="3" key="1">
    <citation type="journal article" date="2019" name="Int. J. Syst. Evol. Microbiol.">
        <title>The Global Catalogue of Microorganisms (GCM) 10K type strain sequencing project: providing services to taxonomists for standard genome sequencing and annotation.</title>
        <authorList>
            <consortium name="The Broad Institute Genomics Platform"/>
            <consortium name="The Broad Institute Genome Sequencing Center for Infectious Disease"/>
            <person name="Wu L."/>
            <person name="Ma J."/>
        </authorList>
    </citation>
    <scope>NUCLEOTIDE SEQUENCE [LARGE SCALE GENOMIC DNA]</scope>
    <source>
        <strain evidence="3">JCM 16929</strain>
    </source>
</reference>
<comment type="caution">
    <text evidence="2">The sequence shown here is derived from an EMBL/GenBank/DDBJ whole genome shotgun (WGS) entry which is preliminary data.</text>
</comment>
<accession>A0ABP7ARJ6</accession>
<evidence type="ECO:0000313" key="2">
    <source>
        <dbReference type="EMBL" id="GAA3638250.1"/>
    </source>
</evidence>
<organism evidence="2 3">
    <name type="scientific">Microlunatus ginsengisoli</name>
    <dbReference type="NCBI Taxonomy" id="363863"/>
    <lineage>
        <taxon>Bacteria</taxon>
        <taxon>Bacillati</taxon>
        <taxon>Actinomycetota</taxon>
        <taxon>Actinomycetes</taxon>
        <taxon>Propionibacteriales</taxon>
        <taxon>Propionibacteriaceae</taxon>
        <taxon>Microlunatus</taxon>
    </lineage>
</organism>
<gene>
    <name evidence="2" type="ORF">GCM10022236_45820</name>
</gene>
<proteinExistence type="predicted"/>
<protein>
    <submittedName>
        <fullName evidence="2">Uncharacterized protein</fullName>
    </submittedName>
</protein>